<keyword evidence="1" id="KW-0472">Membrane</keyword>
<evidence type="ECO:0008006" key="4">
    <source>
        <dbReference type="Google" id="ProtNLM"/>
    </source>
</evidence>
<evidence type="ECO:0000313" key="3">
    <source>
        <dbReference type="Proteomes" id="UP001597024"/>
    </source>
</evidence>
<accession>A0ABW3DZA4</accession>
<evidence type="ECO:0000256" key="1">
    <source>
        <dbReference type="SAM" id="Phobius"/>
    </source>
</evidence>
<keyword evidence="1" id="KW-1133">Transmembrane helix</keyword>
<feature type="transmembrane region" description="Helical" evidence="1">
    <location>
        <begin position="58"/>
        <end position="78"/>
    </location>
</feature>
<dbReference type="Proteomes" id="UP001597024">
    <property type="component" value="Unassembled WGS sequence"/>
</dbReference>
<proteinExistence type="predicted"/>
<gene>
    <name evidence="2" type="ORF">ACFQ08_28040</name>
</gene>
<reference evidence="3" key="1">
    <citation type="journal article" date="2019" name="Int. J. Syst. Evol. Microbiol.">
        <title>The Global Catalogue of Microorganisms (GCM) 10K type strain sequencing project: providing services to taxonomists for standard genome sequencing and annotation.</title>
        <authorList>
            <consortium name="The Broad Institute Genomics Platform"/>
            <consortium name="The Broad Institute Genome Sequencing Center for Infectious Disease"/>
            <person name="Wu L."/>
            <person name="Ma J."/>
        </authorList>
    </citation>
    <scope>NUCLEOTIDE SEQUENCE [LARGE SCALE GENOMIC DNA]</scope>
    <source>
        <strain evidence="3">CCUG 62974</strain>
    </source>
</reference>
<protein>
    <recommendedName>
        <fullName evidence="4">Serine/threonine protein kinase</fullName>
    </recommendedName>
</protein>
<sequence>PGPQSGGSAPYGVPVARAGASREVMRAHLTSPGLKELSATQSPARDVATPAATSNTRVFVAVAAAFVILLLAGIGLMLMENSGQGVSVGGLADTSGAEGVGKGAQGTSSEVATFTLDCPAAAVTGGRASCVQKAECWGGLVVIAGDASARPVKCTEPHAWETFAIATLPGGLTYDMGATERDPMVRKVCASSVMLASRRGAAVKVLPSDWQTTVLPPSKERFASGVRTYRCLGGVLGADRAGSSFRP</sequence>
<feature type="non-terminal residue" evidence="2">
    <location>
        <position position="1"/>
    </location>
</feature>
<comment type="caution">
    <text evidence="2">The sequence shown here is derived from an EMBL/GenBank/DDBJ whole genome shotgun (WGS) entry which is preliminary data.</text>
</comment>
<keyword evidence="3" id="KW-1185">Reference proteome</keyword>
<name>A0ABW3DZA4_9ACTN</name>
<organism evidence="2 3">
    <name type="scientific">Streptosporangium algeriense</name>
    <dbReference type="NCBI Taxonomy" id="1682748"/>
    <lineage>
        <taxon>Bacteria</taxon>
        <taxon>Bacillati</taxon>
        <taxon>Actinomycetota</taxon>
        <taxon>Actinomycetes</taxon>
        <taxon>Streptosporangiales</taxon>
        <taxon>Streptosporangiaceae</taxon>
        <taxon>Streptosporangium</taxon>
    </lineage>
</organism>
<evidence type="ECO:0000313" key="2">
    <source>
        <dbReference type="EMBL" id="MFD0888402.1"/>
    </source>
</evidence>
<dbReference type="EMBL" id="JBHTHX010001317">
    <property type="protein sequence ID" value="MFD0888402.1"/>
    <property type="molecule type" value="Genomic_DNA"/>
</dbReference>
<keyword evidence="1" id="KW-0812">Transmembrane</keyword>